<keyword evidence="2 6" id="KW-0889">Transcription antitermination</keyword>
<evidence type="ECO:0000256" key="5">
    <source>
        <dbReference type="ARBA" id="ARBA00023163"/>
    </source>
</evidence>
<comment type="similarity">
    <text evidence="1 6">Belongs to the NusB family.</text>
</comment>
<proteinExistence type="inferred from homology"/>
<evidence type="ECO:0000259" key="7">
    <source>
        <dbReference type="Pfam" id="PF01029"/>
    </source>
</evidence>
<dbReference type="SUPFAM" id="SSF48013">
    <property type="entry name" value="NusB-like"/>
    <property type="match status" value="1"/>
</dbReference>
<dbReference type="GO" id="GO:0003723">
    <property type="term" value="F:RNA binding"/>
    <property type="evidence" value="ECO:0007669"/>
    <property type="project" value="UniProtKB-UniRule"/>
</dbReference>
<dbReference type="RefSeq" id="WP_250246896.1">
    <property type="nucleotide sequence ID" value="NZ_CP097749.1"/>
</dbReference>
<dbReference type="Pfam" id="PF01029">
    <property type="entry name" value="NusB"/>
    <property type="match status" value="1"/>
</dbReference>
<evidence type="ECO:0000256" key="6">
    <source>
        <dbReference type="HAMAP-Rule" id="MF_00073"/>
    </source>
</evidence>
<dbReference type="EMBL" id="CP097750">
    <property type="protein sequence ID" value="URJ24658.1"/>
    <property type="molecule type" value="Genomic_DNA"/>
</dbReference>
<dbReference type="NCBIfam" id="TIGR01951">
    <property type="entry name" value="nusB"/>
    <property type="match status" value="1"/>
</dbReference>
<evidence type="ECO:0000256" key="3">
    <source>
        <dbReference type="ARBA" id="ARBA00022884"/>
    </source>
</evidence>
<dbReference type="InterPro" id="IPR006027">
    <property type="entry name" value="NusB_RsmB_TIM44"/>
</dbReference>
<organism evidence="9 10">
    <name type="scientific">Candidatus Blochmanniella camponoti</name>
    <dbReference type="NCBI Taxonomy" id="108080"/>
    <lineage>
        <taxon>Bacteria</taxon>
        <taxon>Pseudomonadati</taxon>
        <taxon>Pseudomonadota</taxon>
        <taxon>Gammaproteobacteria</taxon>
        <taxon>Enterobacterales</taxon>
        <taxon>Enterobacteriaceae</taxon>
        <taxon>ant endosymbionts</taxon>
        <taxon>Candidatus Blochmanniella</taxon>
    </lineage>
</organism>
<evidence type="ECO:0000256" key="2">
    <source>
        <dbReference type="ARBA" id="ARBA00022814"/>
    </source>
</evidence>
<dbReference type="KEGG" id="bhb:M9394_02790"/>
<dbReference type="EMBL" id="CP097751">
    <property type="protein sequence ID" value="URJ27461.1"/>
    <property type="molecule type" value="Genomic_DNA"/>
</dbReference>
<dbReference type="CDD" id="cd00619">
    <property type="entry name" value="Terminator_NusB"/>
    <property type="match status" value="1"/>
</dbReference>
<sequence>MKAISRRRARECTLQALYSWQVSKNDVKEIERYVVTEQDIQDCNISYFHELYIGVISCAEELDKLMIPHLSRNLKKLGYIEHSVLRIALFELTKCNDIPYKVAINEAIELVKNFGAEKSHKFINGVLDKIANQLCVSKNNHIIK</sequence>
<dbReference type="Proteomes" id="UP001056483">
    <property type="component" value="Chromosome"/>
</dbReference>
<reference evidence="9" key="1">
    <citation type="submission" date="2022-05" db="EMBL/GenBank/DDBJ databases">
        <title>Impact of host demography and evolutionary history on endosymbiont molecular evolution: a test in carpenter ants (Genus Camponotus) and their Blochmannia endosymbionts.</title>
        <authorList>
            <person name="Manthey J.D."/>
            <person name="Giron J.C."/>
            <person name="Hruska J.P."/>
        </authorList>
    </citation>
    <scope>NUCLEOTIDE SEQUENCE</scope>
    <source>
        <strain evidence="9">C-049</strain>
        <strain evidence="8">C-050</strain>
    </source>
</reference>
<keyword evidence="3 6" id="KW-0694">RNA-binding</keyword>
<evidence type="ECO:0000313" key="11">
    <source>
        <dbReference type="Proteomes" id="UP001056483"/>
    </source>
</evidence>
<dbReference type="InterPro" id="IPR011605">
    <property type="entry name" value="NusB_fam"/>
</dbReference>
<keyword evidence="4 6" id="KW-0805">Transcription regulation</keyword>
<dbReference type="PANTHER" id="PTHR11078:SF3">
    <property type="entry name" value="ANTITERMINATION NUSB DOMAIN-CONTAINING PROTEIN"/>
    <property type="match status" value="1"/>
</dbReference>
<dbReference type="GO" id="GO:0005829">
    <property type="term" value="C:cytosol"/>
    <property type="evidence" value="ECO:0007669"/>
    <property type="project" value="TreeGrafter"/>
</dbReference>
<keyword evidence="11" id="KW-1185">Reference proteome</keyword>
<feature type="domain" description="NusB/RsmB/TIM44" evidence="7">
    <location>
        <begin position="7"/>
        <end position="131"/>
    </location>
</feature>
<evidence type="ECO:0000313" key="8">
    <source>
        <dbReference type="EMBL" id="URJ24658.1"/>
    </source>
</evidence>
<dbReference type="GO" id="GO:0031564">
    <property type="term" value="P:transcription antitermination"/>
    <property type="evidence" value="ECO:0007669"/>
    <property type="project" value="UniProtKB-KW"/>
</dbReference>
<accession>A0AAE9L6M5</accession>
<dbReference type="GO" id="GO:0006353">
    <property type="term" value="P:DNA-templated transcription termination"/>
    <property type="evidence" value="ECO:0007669"/>
    <property type="project" value="UniProtKB-UniRule"/>
</dbReference>
<gene>
    <name evidence="6 9" type="primary">nusB</name>
    <name evidence="9" type="ORF">M9394_02790</name>
    <name evidence="8" type="ORF">M9404_00840</name>
</gene>
<dbReference type="InterPro" id="IPR035926">
    <property type="entry name" value="NusB-like_sf"/>
</dbReference>
<evidence type="ECO:0000313" key="9">
    <source>
        <dbReference type="EMBL" id="URJ27461.1"/>
    </source>
</evidence>
<evidence type="ECO:0000256" key="4">
    <source>
        <dbReference type="ARBA" id="ARBA00023015"/>
    </source>
</evidence>
<dbReference type="AlphaFoldDB" id="A0AAE9L6M5"/>
<comment type="function">
    <text evidence="6">Involved in transcription antitermination. Required for transcription of ribosomal RNA (rRNA) genes. Binds specifically to the boxA antiterminator sequence of the ribosomal RNA (rrn) operons.</text>
</comment>
<dbReference type="Gene3D" id="1.10.940.10">
    <property type="entry name" value="NusB-like"/>
    <property type="match status" value="1"/>
</dbReference>
<evidence type="ECO:0000313" key="10">
    <source>
        <dbReference type="Proteomes" id="UP001056323"/>
    </source>
</evidence>
<evidence type="ECO:0000256" key="1">
    <source>
        <dbReference type="ARBA" id="ARBA00005952"/>
    </source>
</evidence>
<dbReference type="HAMAP" id="MF_00073">
    <property type="entry name" value="NusB"/>
    <property type="match status" value="1"/>
</dbReference>
<protein>
    <recommendedName>
        <fullName evidence="6">Transcription antitermination protein NusB</fullName>
    </recommendedName>
    <alternativeName>
        <fullName evidence="6">Antitermination factor NusB</fullName>
    </alternativeName>
</protein>
<name>A0AAE9L6M5_9ENTR</name>
<dbReference type="FunFam" id="1.10.940.10:FF:000001">
    <property type="entry name" value="Transcription antitermination factor NusB"/>
    <property type="match status" value="1"/>
</dbReference>
<dbReference type="PANTHER" id="PTHR11078">
    <property type="entry name" value="N UTILIZATION SUBSTANCE PROTEIN B-RELATED"/>
    <property type="match status" value="1"/>
</dbReference>
<keyword evidence="5 6" id="KW-0804">Transcription</keyword>
<dbReference type="Proteomes" id="UP001056323">
    <property type="component" value="Chromosome"/>
</dbReference>